<keyword evidence="2" id="KW-1185">Reference proteome</keyword>
<sequence>MSHEKSFDWRRTMQTVLHYADPWAVRDVESAFYGHPEAALRPVVTLSNNKRGAVAVAMCNAKMPRYAGKAA</sequence>
<dbReference type="EMBL" id="FNYE01000002">
    <property type="protein sequence ID" value="SEI49415.1"/>
    <property type="molecule type" value="Genomic_DNA"/>
</dbReference>
<gene>
    <name evidence="1" type="ORF">SAMN05192539_100226</name>
</gene>
<name>A0A1H6RCS0_9BURK</name>
<evidence type="ECO:0000313" key="2">
    <source>
        <dbReference type="Proteomes" id="UP000198866"/>
    </source>
</evidence>
<reference evidence="2" key="1">
    <citation type="submission" date="2016-10" db="EMBL/GenBank/DDBJ databases">
        <authorList>
            <person name="Varghese N."/>
            <person name="Submissions S."/>
        </authorList>
    </citation>
    <scope>NUCLEOTIDE SEQUENCE [LARGE SCALE GENOMIC DNA]</scope>
    <source>
        <strain evidence="2">LMG 26031</strain>
    </source>
</reference>
<accession>A0A1H6RCS0</accession>
<protein>
    <submittedName>
        <fullName evidence="1">Uncharacterized protein</fullName>
    </submittedName>
</protein>
<dbReference type="AlphaFoldDB" id="A0A1H6RCS0"/>
<dbReference type="Proteomes" id="UP000198866">
    <property type="component" value="Unassembled WGS sequence"/>
</dbReference>
<organism evidence="1 2">
    <name type="scientific">Paraburkholderia diazotrophica</name>
    <dbReference type="NCBI Taxonomy" id="667676"/>
    <lineage>
        <taxon>Bacteria</taxon>
        <taxon>Pseudomonadati</taxon>
        <taxon>Pseudomonadota</taxon>
        <taxon>Betaproteobacteria</taxon>
        <taxon>Burkholderiales</taxon>
        <taxon>Burkholderiaceae</taxon>
        <taxon>Paraburkholderia</taxon>
    </lineage>
</organism>
<evidence type="ECO:0000313" key="1">
    <source>
        <dbReference type="EMBL" id="SEI49415.1"/>
    </source>
</evidence>
<proteinExistence type="predicted"/>